<dbReference type="Proteomes" id="UP000076794">
    <property type="component" value="Chromosome"/>
</dbReference>
<evidence type="ECO:0000313" key="2">
    <source>
        <dbReference type="Proteomes" id="UP000076794"/>
    </source>
</evidence>
<protein>
    <submittedName>
        <fullName evidence="1">Uncharacterized protein</fullName>
    </submittedName>
</protein>
<reference evidence="1 2" key="1">
    <citation type="submission" date="2016-01" db="EMBL/GenBank/DDBJ databases">
        <title>Complete genome sequence of a soil Actinobacterium, Isoptericola dokdonensis DS-3.</title>
        <authorList>
            <person name="Kwon S.-K."/>
            <person name="Kim J.F."/>
        </authorList>
    </citation>
    <scope>NUCLEOTIDE SEQUENCE [LARGE SCALE GENOMIC DNA]</scope>
    <source>
        <strain evidence="1 2">DS-3</strain>
    </source>
</reference>
<sequence length="69" mass="7669">MIRPRWEWALEGEDGARLDASLSPVFSTQFDAEQWLGEHWRGLAAAGAVQARLLSEGQQVTPSVSFRTP</sequence>
<dbReference type="OrthoDB" id="3214648at2"/>
<gene>
    <name evidence="1" type="ORF">I598_0362</name>
</gene>
<proteinExistence type="predicted"/>
<dbReference type="STRING" id="1300344.I598_0362"/>
<name>A0A161IIN4_9MICO</name>
<dbReference type="RefSeq" id="WP_068200756.1">
    <property type="nucleotide sequence ID" value="NZ_CP014209.1"/>
</dbReference>
<dbReference type="PATRIC" id="fig|1300344.3.peg.362"/>
<evidence type="ECO:0000313" key="1">
    <source>
        <dbReference type="EMBL" id="ANC29950.1"/>
    </source>
</evidence>
<dbReference type="EMBL" id="CP014209">
    <property type="protein sequence ID" value="ANC29950.1"/>
    <property type="molecule type" value="Genomic_DNA"/>
</dbReference>
<accession>A0A161IIN4</accession>
<dbReference type="KEGG" id="ido:I598_0362"/>
<dbReference type="AlphaFoldDB" id="A0A161IIN4"/>
<organism evidence="1 2">
    <name type="scientific">Isoptericola dokdonensis DS-3</name>
    <dbReference type="NCBI Taxonomy" id="1300344"/>
    <lineage>
        <taxon>Bacteria</taxon>
        <taxon>Bacillati</taxon>
        <taxon>Actinomycetota</taxon>
        <taxon>Actinomycetes</taxon>
        <taxon>Micrococcales</taxon>
        <taxon>Promicromonosporaceae</taxon>
        <taxon>Isoptericola</taxon>
    </lineage>
</organism>
<keyword evidence="2" id="KW-1185">Reference proteome</keyword>